<feature type="compositionally biased region" description="Low complexity" evidence="1">
    <location>
        <begin position="100"/>
        <end position="109"/>
    </location>
</feature>
<comment type="caution">
    <text evidence="2">The sequence shown here is derived from an EMBL/GenBank/DDBJ whole genome shotgun (WGS) entry which is preliminary data.</text>
</comment>
<sequence length="506" mass="59175">MNCLNPSTCTENSPCSVCRANVNSRFFQSQDNQSQNRNQSLNQNAQNDQGQVQNGNQNPNQNPQLAQQAQNQDQQNNVQLVNVPQLPNPPNIPAQPQPPAQNQLQLQQNPPRNQQIQNQVQQFINFKLDIFPQHRFSISQNPSMITHLYSLNYDKLFQSVVKFSQHLVKGEYYESNTVCSSNSTDLNEIQNIQKLKLKRPNKFSQFYHALNIIMSNTFYICTEQAIQHSIVNLRKPEILELVLSRNKMFDIDNFAGAIHDSTFENYKLRKIQCKSKYELLDSSQIQGKLLEFLQNQNVSPLLIWTVDNEYQEFIVLKRNQGEWFFLNKDSQTFKITQNQKNYMSDLADSIEELNQHDFIKDFFGAVNIFYDIQVCNQNERKIDKTLHNMFHLIYNQKTYTQAISFWTSFKSLAEQQLKLPEIQNNKFALPPLKFNPNNSHQFQNTQNQGKAQKKYQAKRTKKQQLDSEELYDDGSTSSNNSSPIKMKTRKQKAEEDELENKRQRKH</sequence>
<dbReference type="Proteomes" id="UP000053232">
    <property type="component" value="Unassembled WGS sequence"/>
</dbReference>
<protein>
    <submittedName>
        <fullName evidence="2">Uncharacterized protein</fullName>
    </submittedName>
</protein>
<gene>
    <name evidence="2" type="ORF">OXYTRIMIC_177</name>
</gene>
<dbReference type="EMBL" id="ARYC01017765">
    <property type="protein sequence ID" value="KEJ82528.1"/>
    <property type="molecule type" value="Genomic_DNA"/>
</dbReference>
<feature type="compositionally biased region" description="Polar residues" evidence="1">
    <location>
        <begin position="436"/>
        <end position="450"/>
    </location>
</feature>
<evidence type="ECO:0000256" key="1">
    <source>
        <dbReference type="SAM" id="MobiDB-lite"/>
    </source>
</evidence>
<organism evidence="2 3">
    <name type="scientific">Oxytricha trifallax</name>
    <dbReference type="NCBI Taxonomy" id="1172189"/>
    <lineage>
        <taxon>Eukaryota</taxon>
        <taxon>Sar</taxon>
        <taxon>Alveolata</taxon>
        <taxon>Ciliophora</taxon>
        <taxon>Intramacronucleata</taxon>
        <taxon>Spirotrichea</taxon>
        <taxon>Stichotrichia</taxon>
        <taxon>Sporadotrichida</taxon>
        <taxon>Oxytrichidae</taxon>
        <taxon>Oxytrichinae</taxon>
        <taxon>Oxytricha</taxon>
    </lineage>
</organism>
<keyword evidence="3" id="KW-1185">Reference proteome</keyword>
<dbReference type="AlphaFoldDB" id="A0A073HX40"/>
<feature type="compositionally biased region" description="Pro residues" evidence="1">
    <location>
        <begin position="86"/>
        <end position="99"/>
    </location>
</feature>
<evidence type="ECO:0000313" key="3">
    <source>
        <dbReference type="Proteomes" id="UP000053232"/>
    </source>
</evidence>
<feature type="region of interest" description="Disordered" evidence="1">
    <location>
        <begin position="436"/>
        <end position="506"/>
    </location>
</feature>
<reference evidence="3" key="1">
    <citation type="journal article" date="2014" name="Cell">
        <title>The Architecture of a Scrambled Genome Reveals Massive Levels of Genomic Rearrangement during Development.</title>
        <authorList>
            <person name="Chen X."/>
            <person name="Bracht J.R."/>
            <person name="Goldman A.D."/>
            <person name="Dolzhenko E."/>
            <person name="Clay D.M."/>
            <person name="Swart E.C."/>
            <person name="Perlman D.H."/>
            <person name="Doak T.G."/>
            <person name="Stuart A."/>
            <person name="Amemiya C.T."/>
            <person name="Sebra R.P."/>
            <person name="Landweber L.F."/>
        </authorList>
    </citation>
    <scope>NUCLEOTIDE SEQUENCE [LARGE SCALE GENOMIC DNA]</scope>
    <source>
        <strain evidence="3">JRB310</strain>
    </source>
</reference>
<feature type="compositionally biased region" description="Basic residues" evidence="1">
    <location>
        <begin position="451"/>
        <end position="462"/>
    </location>
</feature>
<feature type="region of interest" description="Disordered" evidence="1">
    <location>
        <begin position="46"/>
        <end position="109"/>
    </location>
</feature>
<feature type="compositionally biased region" description="Low complexity" evidence="1">
    <location>
        <begin position="46"/>
        <end position="85"/>
    </location>
</feature>
<accession>A0A073HX40</accession>
<evidence type="ECO:0000313" key="2">
    <source>
        <dbReference type="EMBL" id="KEJ82528.1"/>
    </source>
</evidence>
<name>A0A073HX40_9SPIT</name>
<feature type="compositionally biased region" description="Polar residues" evidence="1">
    <location>
        <begin position="474"/>
        <end position="483"/>
    </location>
</feature>
<proteinExistence type="predicted"/>